<accession>A0A5F8GDX6</accession>
<dbReference type="Ensembl" id="ENSMODT00000049057.2">
    <property type="protein sequence ID" value="ENSMODP00000045700.1"/>
    <property type="gene ID" value="ENSMODG00000033067.2"/>
</dbReference>
<dbReference type="CTD" id="441376"/>
<protein>
    <submittedName>
        <fullName evidence="2">Alanine and arginine rich domain containing protein</fullName>
    </submittedName>
</protein>
<dbReference type="OMA" id="IAWLRIE"/>
<dbReference type="GeneID" id="103105205"/>
<reference evidence="2" key="3">
    <citation type="submission" date="2025-09" db="UniProtKB">
        <authorList>
            <consortium name="Ensembl"/>
        </authorList>
    </citation>
    <scope>IDENTIFICATION</scope>
</reference>
<dbReference type="PANTHER" id="PTHR32289:SF2">
    <property type="entry name" value="ALANINE AND ARGININE-RICH DOMAIN-CONTAINING PROTEIN"/>
    <property type="match status" value="1"/>
</dbReference>
<feature type="region of interest" description="Disordered" evidence="1">
    <location>
        <begin position="27"/>
        <end position="60"/>
    </location>
</feature>
<reference evidence="2" key="2">
    <citation type="submission" date="2025-08" db="UniProtKB">
        <authorList>
            <consortium name="Ensembl"/>
        </authorList>
    </citation>
    <scope>IDENTIFICATION</scope>
</reference>
<dbReference type="OrthoDB" id="9948935at2759"/>
<dbReference type="RefSeq" id="XP_007488306.1">
    <property type="nucleotide sequence ID" value="XM_007488244.2"/>
</dbReference>
<reference evidence="2 3" key="1">
    <citation type="journal article" date="2007" name="Nature">
        <title>Genome of the marsupial Monodelphis domestica reveals innovation in non-coding sequences.</title>
        <authorList>
            <person name="Mikkelsen T.S."/>
            <person name="Wakefield M.J."/>
            <person name="Aken B."/>
            <person name="Amemiya C.T."/>
            <person name="Chang J.L."/>
            <person name="Duke S."/>
            <person name="Garber M."/>
            <person name="Gentles A.J."/>
            <person name="Goodstadt L."/>
            <person name="Heger A."/>
            <person name="Jurka J."/>
            <person name="Kamal M."/>
            <person name="Mauceli E."/>
            <person name="Searle S.M."/>
            <person name="Sharpe T."/>
            <person name="Baker M.L."/>
            <person name="Batzer M.A."/>
            <person name="Benos P.V."/>
            <person name="Belov K."/>
            <person name="Clamp M."/>
            <person name="Cook A."/>
            <person name="Cuff J."/>
            <person name="Das R."/>
            <person name="Davidow L."/>
            <person name="Deakin J.E."/>
            <person name="Fazzari M.J."/>
            <person name="Glass J.L."/>
            <person name="Grabherr M."/>
            <person name="Greally J.M."/>
            <person name="Gu W."/>
            <person name="Hore T.A."/>
            <person name="Huttley G.A."/>
            <person name="Kleber M."/>
            <person name="Jirtle R.L."/>
            <person name="Koina E."/>
            <person name="Lee J.T."/>
            <person name="Mahony S."/>
            <person name="Marra M.A."/>
            <person name="Miller R.D."/>
            <person name="Nicholls R.D."/>
            <person name="Oda M."/>
            <person name="Papenfuss A.T."/>
            <person name="Parra Z.E."/>
            <person name="Pollock D.D."/>
            <person name="Ray D.A."/>
            <person name="Schein J.E."/>
            <person name="Speed T.P."/>
            <person name="Thompson K."/>
            <person name="VandeBerg J.L."/>
            <person name="Wade C.M."/>
            <person name="Walker J.A."/>
            <person name="Waters P.D."/>
            <person name="Webber C."/>
            <person name="Weidman J.R."/>
            <person name="Xie X."/>
            <person name="Zody M.C."/>
            <person name="Baldwin J."/>
            <person name="Abdouelleil A."/>
            <person name="Abdulkadir J."/>
            <person name="Abebe A."/>
            <person name="Abera B."/>
            <person name="Abreu J."/>
            <person name="Acer S.C."/>
            <person name="Aftuck L."/>
            <person name="Alexander A."/>
            <person name="An P."/>
            <person name="Anderson E."/>
            <person name="Anderson S."/>
            <person name="Arachi H."/>
            <person name="Azer M."/>
            <person name="Bachantsang P."/>
            <person name="Barry A."/>
            <person name="Bayul T."/>
            <person name="Berlin A."/>
            <person name="Bessette D."/>
            <person name="Bloom T."/>
            <person name="Bloom T."/>
            <person name="Boguslavskiy L."/>
            <person name="Bonnet C."/>
            <person name="Boukhgalter B."/>
            <person name="Bourzgui I."/>
            <person name="Brown A."/>
            <person name="Cahill P."/>
            <person name="Channer S."/>
            <person name="Cheshatsang Y."/>
            <person name="Chuda L."/>
            <person name="Citroen M."/>
            <person name="Collymore A."/>
            <person name="Cooke P."/>
            <person name="Costello M."/>
            <person name="D'Aco K."/>
            <person name="Daza R."/>
            <person name="De Haan G."/>
            <person name="DeGray S."/>
            <person name="DeMaso C."/>
            <person name="Dhargay N."/>
            <person name="Dooley K."/>
            <person name="Dooley E."/>
            <person name="Doricent M."/>
            <person name="Dorje P."/>
            <person name="Dorjee K."/>
            <person name="Dupes A."/>
            <person name="Elong R."/>
            <person name="Falk J."/>
            <person name="Farina A."/>
            <person name="Faro S."/>
            <person name="Ferguson D."/>
            <person name="Fisher S."/>
            <person name="Foley C.D."/>
            <person name="Franke A."/>
            <person name="Friedrich D."/>
            <person name="Gadbois L."/>
            <person name="Gearin G."/>
            <person name="Gearin C.R."/>
            <person name="Giannoukos G."/>
            <person name="Goode T."/>
            <person name="Graham J."/>
            <person name="Grandbois E."/>
            <person name="Grewal S."/>
            <person name="Gyaltsen K."/>
            <person name="Hafez N."/>
            <person name="Hagos B."/>
            <person name="Hall J."/>
            <person name="Henson C."/>
            <person name="Hollinger A."/>
            <person name="Honan T."/>
            <person name="Huard M.D."/>
            <person name="Hughes L."/>
            <person name="Hurhula B."/>
            <person name="Husby M.E."/>
            <person name="Kamat A."/>
            <person name="Kanga B."/>
            <person name="Kashin S."/>
            <person name="Khazanovich D."/>
            <person name="Kisner P."/>
            <person name="Lance K."/>
            <person name="Lara M."/>
            <person name="Lee W."/>
            <person name="Lennon N."/>
            <person name="Letendre F."/>
            <person name="LeVine R."/>
            <person name="Lipovsky A."/>
            <person name="Liu X."/>
            <person name="Liu J."/>
            <person name="Liu S."/>
            <person name="Lokyitsang T."/>
            <person name="Lokyitsang Y."/>
            <person name="Lubonja R."/>
            <person name="Lui A."/>
            <person name="MacDonald P."/>
            <person name="Magnisalis V."/>
            <person name="Maru K."/>
            <person name="Matthews C."/>
            <person name="McCusker W."/>
            <person name="McDonough S."/>
            <person name="Mehta T."/>
            <person name="Meldrim J."/>
            <person name="Meneus L."/>
            <person name="Mihai O."/>
            <person name="Mihalev A."/>
            <person name="Mihova T."/>
            <person name="Mittelman R."/>
            <person name="Mlenga V."/>
            <person name="Montmayeur A."/>
            <person name="Mulrain L."/>
            <person name="Navidi A."/>
            <person name="Naylor J."/>
            <person name="Negash T."/>
            <person name="Nguyen T."/>
            <person name="Nguyen N."/>
            <person name="Nicol R."/>
            <person name="Norbu C."/>
            <person name="Norbu N."/>
            <person name="Novod N."/>
            <person name="O'Neill B."/>
            <person name="Osman S."/>
            <person name="Markiewicz E."/>
            <person name="Oyono O.L."/>
            <person name="Patti C."/>
            <person name="Phunkhang P."/>
            <person name="Pierre F."/>
            <person name="Priest M."/>
            <person name="Raghuraman S."/>
            <person name="Rege F."/>
            <person name="Reyes R."/>
            <person name="Rise C."/>
            <person name="Rogov P."/>
            <person name="Ross K."/>
            <person name="Ryan E."/>
            <person name="Settipalli S."/>
            <person name="Shea T."/>
            <person name="Sherpa N."/>
            <person name="Shi L."/>
            <person name="Shih D."/>
            <person name="Sparrow T."/>
            <person name="Spaulding J."/>
            <person name="Stalker J."/>
            <person name="Stange-Thomann N."/>
            <person name="Stavropoulos S."/>
            <person name="Stone C."/>
            <person name="Strader C."/>
            <person name="Tesfaye S."/>
            <person name="Thomson T."/>
            <person name="Thoulutsang Y."/>
            <person name="Thoulutsang D."/>
            <person name="Topham K."/>
            <person name="Topping I."/>
            <person name="Tsamla T."/>
            <person name="Vassiliev H."/>
            <person name="Vo A."/>
            <person name="Wangchuk T."/>
            <person name="Wangdi T."/>
            <person name="Weiand M."/>
            <person name="Wilkinson J."/>
            <person name="Wilson A."/>
            <person name="Yadav S."/>
            <person name="Young G."/>
            <person name="Yu Q."/>
            <person name="Zembek L."/>
            <person name="Zhong D."/>
            <person name="Zimmer A."/>
            <person name="Zwirko Z."/>
            <person name="Jaffe D.B."/>
            <person name="Alvarez P."/>
            <person name="Brockman W."/>
            <person name="Butler J."/>
            <person name="Chin C."/>
            <person name="Gnerre S."/>
            <person name="MacCallum I."/>
            <person name="Graves J.A."/>
            <person name="Ponting C.P."/>
            <person name="Breen M."/>
            <person name="Samollow P.B."/>
            <person name="Lander E.S."/>
            <person name="Lindblad-Toh K."/>
        </authorList>
    </citation>
    <scope>NUCLEOTIDE SEQUENCE [LARGE SCALE GENOMIC DNA]</scope>
</reference>
<dbReference type="GeneTree" id="ENSGT01030000235077"/>
<keyword evidence="3" id="KW-1185">Reference proteome</keyword>
<name>A0A5F8GDX6_MONDO</name>
<dbReference type="PANTHER" id="PTHR32289">
    <property type="entry name" value="PROTEIN FAM167A"/>
    <property type="match status" value="1"/>
</dbReference>
<evidence type="ECO:0000313" key="2">
    <source>
        <dbReference type="Ensembl" id="ENSMODP00000045700.1"/>
    </source>
</evidence>
<dbReference type="AlphaFoldDB" id="A0A5F8GDX6"/>
<evidence type="ECO:0000313" key="3">
    <source>
        <dbReference type="Proteomes" id="UP000002280"/>
    </source>
</evidence>
<dbReference type="Proteomes" id="UP000002280">
    <property type="component" value="Chromosome 3"/>
</dbReference>
<gene>
    <name evidence="2" type="primary">AARD</name>
</gene>
<dbReference type="Bgee" id="ENSMODG00000033067">
    <property type="expression patterns" value="Expressed in placenta and 9 other cell types or tissues"/>
</dbReference>
<proteinExistence type="predicted"/>
<dbReference type="KEGG" id="mdo:103105205"/>
<dbReference type="InterPro" id="IPR051771">
    <property type="entry name" value="FAM167_domain"/>
</dbReference>
<organism evidence="2 3">
    <name type="scientific">Monodelphis domestica</name>
    <name type="common">Gray short-tailed opossum</name>
    <dbReference type="NCBI Taxonomy" id="13616"/>
    <lineage>
        <taxon>Eukaryota</taxon>
        <taxon>Metazoa</taxon>
        <taxon>Chordata</taxon>
        <taxon>Craniata</taxon>
        <taxon>Vertebrata</taxon>
        <taxon>Euteleostomi</taxon>
        <taxon>Mammalia</taxon>
        <taxon>Metatheria</taxon>
        <taxon>Didelphimorphia</taxon>
        <taxon>Didelphidae</taxon>
        <taxon>Monodelphis</taxon>
    </lineage>
</organism>
<evidence type="ECO:0000256" key="1">
    <source>
        <dbReference type="SAM" id="MobiDB-lite"/>
    </source>
</evidence>
<sequence>MSAEAQEEDTESILLLEDIQRRLRNAFRSPYSPRGIPQSLPEPGKQQQEQQQQRYERSGSRGTLVLEELRRAHIDQDIAWLRVELLEMRFQNQQLARTLLDLNLEMQQLKIENELSGVSECPSLGKTTMSSE</sequence>
<dbReference type="FunCoup" id="A0A5F8GDX6">
    <property type="interactions" value="1"/>
</dbReference>
<dbReference type="InParanoid" id="A0A5F8GDX6"/>